<evidence type="ECO:0000313" key="2">
    <source>
        <dbReference type="Proteomes" id="UP001180020"/>
    </source>
</evidence>
<gene>
    <name evidence="1" type="ORF">QJS10_CPA07g00879</name>
</gene>
<dbReference type="EMBL" id="JAUJYO010000007">
    <property type="protein sequence ID" value="KAK1312345.1"/>
    <property type="molecule type" value="Genomic_DNA"/>
</dbReference>
<reference evidence="1" key="2">
    <citation type="submission" date="2023-06" db="EMBL/GenBank/DDBJ databases">
        <authorList>
            <person name="Ma L."/>
            <person name="Liu K.-W."/>
            <person name="Li Z."/>
            <person name="Hsiao Y.-Y."/>
            <person name="Qi Y."/>
            <person name="Fu T."/>
            <person name="Tang G."/>
            <person name="Zhang D."/>
            <person name="Sun W.-H."/>
            <person name="Liu D.-K."/>
            <person name="Li Y."/>
            <person name="Chen G.-Z."/>
            <person name="Liu X.-D."/>
            <person name="Liao X.-Y."/>
            <person name="Jiang Y.-T."/>
            <person name="Yu X."/>
            <person name="Hao Y."/>
            <person name="Huang J."/>
            <person name="Zhao X.-W."/>
            <person name="Ke S."/>
            <person name="Chen Y.-Y."/>
            <person name="Wu W.-L."/>
            <person name="Hsu J.-L."/>
            <person name="Lin Y.-F."/>
            <person name="Huang M.-D."/>
            <person name="Li C.-Y."/>
            <person name="Huang L."/>
            <person name="Wang Z.-W."/>
            <person name="Zhao X."/>
            <person name="Zhong W.-Y."/>
            <person name="Peng D.-H."/>
            <person name="Ahmad S."/>
            <person name="Lan S."/>
            <person name="Zhang J.-S."/>
            <person name="Tsai W.-C."/>
            <person name="Van De Peer Y."/>
            <person name="Liu Z.-J."/>
        </authorList>
    </citation>
    <scope>NUCLEOTIDE SEQUENCE</scope>
    <source>
        <strain evidence="1">CP</strain>
        <tissue evidence="1">Leaves</tissue>
    </source>
</reference>
<organism evidence="1 2">
    <name type="scientific">Acorus calamus</name>
    <name type="common">Sweet flag</name>
    <dbReference type="NCBI Taxonomy" id="4465"/>
    <lineage>
        <taxon>Eukaryota</taxon>
        <taxon>Viridiplantae</taxon>
        <taxon>Streptophyta</taxon>
        <taxon>Embryophyta</taxon>
        <taxon>Tracheophyta</taxon>
        <taxon>Spermatophyta</taxon>
        <taxon>Magnoliopsida</taxon>
        <taxon>Liliopsida</taxon>
        <taxon>Acoraceae</taxon>
        <taxon>Acorus</taxon>
    </lineage>
</organism>
<name>A0AAV9EHM5_ACOCL</name>
<keyword evidence="2" id="KW-1185">Reference proteome</keyword>
<protein>
    <submittedName>
        <fullName evidence="1">Uncharacterized protein</fullName>
    </submittedName>
</protein>
<accession>A0AAV9EHM5</accession>
<dbReference type="Proteomes" id="UP001180020">
    <property type="component" value="Unassembled WGS sequence"/>
</dbReference>
<evidence type="ECO:0000313" key="1">
    <source>
        <dbReference type="EMBL" id="KAK1312345.1"/>
    </source>
</evidence>
<reference evidence="1" key="1">
    <citation type="journal article" date="2023" name="Nat. Commun.">
        <title>Diploid and tetraploid genomes of Acorus and the evolution of monocots.</title>
        <authorList>
            <person name="Ma L."/>
            <person name="Liu K.W."/>
            <person name="Li Z."/>
            <person name="Hsiao Y.Y."/>
            <person name="Qi Y."/>
            <person name="Fu T."/>
            <person name="Tang G.D."/>
            <person name="Zhang D."/>
            <person name="Sun W.H."/>
            <person name="Liu D.K."/>
            <person name="Li Y."/>
            <person name="Chen G.Z."/>
            <person name="Liu X.D."/>
            <person name="Liao X.Y."/>
            <person name="Jiang Y.T."/>
            <person name="Yu X."/>
            <person name="Hao Y."/>
            <person name="Huang J."/>
            <person name="Zhao X.W."/>
            <person name="Ke S."/>
            <person name="Chen Y.Y."/>
            <person name="Wu W.L."/>
            <person name="Hsu J.L."/>
            <person name="Lin Y.F."/>
            <person name="Huang M.D."/>
            <person name="Li C.Y."/>
            <person name="Huang L."/>
            <person name="Wang Z.W."/>
            <person name="Zhao X."/>
            <person name="Zhong W.Y."/>
            <person name="Peng D.H."/>
            <person name="Ahmad S."/>
            <person name="Lan S."/>
            <person name="Zhang J.S."/>
            <person name="Tsai W.C."/>
            <person name="Van de Peer Y."/>
            <person name="Liu Z.J."/>
        </authorList>
    </citation>
    <scope>NUCLEOTIDE SEQUENCE</scope>
    <source>
        <strain evidence="1">CP</strain>
    </source>
</reference>
<comment type="caution">
    <text evidence="1">The sequence shown here is derived from an EMBL/GenBank/DDBJ whole genome shotgun (WGS) entry which is preliminary data.</text>
</comment>
<sequence>MTAAMRPETIKEFKKQHRSFLREAHTPREVGMGSEREFRIQEQRLQPFEAAEGREDGVMWLLELRSRTVREVDEESMSRIGRKRLVLETTRWVREERRGEEGQGAEGGGG</sequence>
<dbReference type="AlphaFoldDB" id="A0AAV9EHM5"/>
<proteinExistence type="predicted"/>